<dbReference type="Pfam" id="PF00535">
    <property type="entry name" value="Glycos_transf_2"/>
    <property type="match status" value="1"/>
</dbReference>
<dbReference type="PANTHER" id="PTHR43685:SF2">
    <property type="entry name" value="GLYCOSYLTRANSFERASE 2-LIKE DOMAIN-CONTAINING PROTEIN"/>
    <property type="match status" value="1"/>
</dbReference>
<evidence type="ECO:0000313" key="2">
    <source>
        <dbReference type="EMBL" id="NEU74507.1"/>
    </source>
</evidence>
<protein>
    <submittedName>
        <fullName evidence="2">Glycosyltransferase family 2 protein</fullName>
    </submittedName>
</protein>
<sequence length="319" mass="36565">MPKVSVVVPAYNAMKYLPETVESVLQQTLTDFEVLIVNDGSSDEIVEWGSQITDPRIKVISQANQGTAAARNKGITESQGEYIAFLDADDIWEPTKLEKQANCLDNNPLVGLVDAWTAYMDESGKLTGIVMRHTEEGDVYKKVFESCDSSVCCGSSPMIRRSCFETLGLFDESSYIEDVDMWIRIASRYHYAVVKEPLVKYRQHPNNKSKDCQSMLEGFRRLIEKTYRALPTEVLYLRPQSYGRLYIYLAWRSIDNKDFQQAAHYRNLAIANYPQLLLKPWVIRLSVAIAVLQLLGFEGYEKVRSFNRALRRRLSFRAI</sequence>
<dbReference type="Gene3D" id="3.90.550.10">
    <property type="entry name" value="Spore Coat Polysaccharide Biosynthesis Protein SpsA, Chain A"/>
    <property type="match status" value="1"/>
</dbReference>
<proteinExistence type="predicted"/>
<dbReference type="InterPro" id="IPR050834">
    <property type="entry name" value="Glycosyltransf_2"/>
</dbReference>
<dbReference type="GO" id="GO:0016740">
    <property type="term" value="F:transferase activity"/>
    <property type="evidence" value="ECO:0007669"/>
    <property type="project" value="UniProtKB-KW"/>
</dbReference>
<evidence type="ECO:0000259" key="1">
    <source>
        <dbReference type="Pfam" id="PF00535"/>
    </source>
</evidence>
<gene>
    <name evidence="2" type="ORF">PI95_018565</name>
</gene>
<dbReference type="EMBL" id="JTCM02000043">
    <property type="protein sequence ID" value="NEU74507.1"/>
    <property type="molecule type" value="Genomic_DNA"/>
</dbReference>
<dbReference type="InterPro" id="IPR001173">
    <property type="entry name" value="Glyco_trans_2-like"/>
</dbReference>
<keyword evidence="2" id="KW-0808">Transferase</keyword>
<feature type="domain" description="Glycosyltransferase 2-like" evidence="1">
    <location>
        <begin position="5"/>
        <end position="167"/>
    </location>
</feature>
<evidence type="ECO:0000313" key="3">
    <source>
        <dbReference type="Proteomes" id="UP000031549"/>
    </source>
</evidence>
<dbReference type="AlphaFoldDB" id="A0A846HA91"/>
<organism evidence="2 3">
    <name type="scientific">Hassallia byssoidea VB512170</name>
    <dbReference type="NCBI Taxonomy" id="1304833"/>
    <lineage>
        <taxon>Bacteria</taxon>
        <taxon>Bacillati</taxon>
        <taxon>Cyanobacteriota</taxon>
        <taxon>Cyanophyceae</taxon>
        <taxon>Nostocales</taxon>
        <taxon>Tolypothrichaceae</taxon>
        <taxon>Hassallia</taxon>
    </lineage>
</organism>
<name>A0A846HA91_9CYAN</name>
<reference evidence="2 3" key="1">
    <citation type="journal article" date="2015" name="Genome Announc.">
        <title>Draft Genome Sequence of Cyanobacterium Hassallia byssoidea Strain VB512170, Isolated from Monuments in India.</title>
        <authorList>
            <person name="Singh D."/>
            <person name="Chandrababunaidu M.M."/>
            <person name="Panda A."/>
            <person name="Sen D."/>
            <person name="Bhattacharyya S."/>
            <person name="Adhikary S.P."/>
            <person name="Tripathy S."/>
        </authorList>
    </citation>
    <scope>NUCLEOTIDE SEQUENCE [LARGE SCALE GENOMIC DNA]</scope>
    <source>
        <strain evidence="2 3">VB512170</strain>
    </source>
</reference>
<accession>A0A846HA91</accession>
<dbReference type="InterPro" id="IPR029044">
    <property type="entry name" value="Nucleotide-diphossugar_trans"/>
</dbReference>
<dbReference type="SUPFAM" id="SSF53448">
    <property type="entry name" value="Nucleotide-diphospho-sugar transferases"/>
    <property type="match status" value="1"/>
</dbReference>
<dbReference type="Proteomes" id="UP000031549">
    <property type="component" value="Unassembled WGS sequence"/>
</dbReference>
<dbReference type="CDD" id="cd00761">
    <property type="entry name" value="Glyco_tranf_GTA_type"/>
    <property type="match status" value="1"/>
</dbReference>
<keyword evidence="3" id="KW-1185">Reference proteome</keyword>
<dbReference type="RefSeq" id="WP_039752281.1">
    <property type="nucleotide sequence ID" value="NZ_JTCM02000043.1"/>
</dbReference>
<dbReference type="PANTHER" id="PTHR43685">
    <property type="entry name" value="GLYCOSYLTRANSFERASE"/>
    <property type="match status" value="1"/>
</dbReference>
<comment type="caution">
    <text evidence="2">The sequence shown here is derived from an EMBL/GenBank/DDBJ whole genome shotgun (WGS) entry which is preliminary data.</text>
</comment>